<dbReference type="PROSITE" id="PS50887">
    <property type="entry name" value="GGDEF"/>
    <property type="match status" value="1"/>
</dbReference>
<dbReference type="Pfam" id="PF20966">
    <property type="entry name" value="MASE6"/>
    <property type="match status" value="1"/>
</dbReference>
<evidence type="ECO:0000259" key="4">
    <source>
        <dbReference type="PROSITE" id="PS50887"/>
    </source>
</evidence>
<dbReference type="InterPro" id="IPR029787">
    <property type="entry name" value="Nucleotide_cyclase"/>
</dbReference>
<dbReference type="InterPro" id="IPR000160">
    <property type="entry name" value="GGDEF_dom"/>
</dbReference>
<feature type="transmembrane region" description="Helical" evidence="3">
    <location>
        <begin position="89"/>
        <end position="122"/>
    </location>
</feature>
<dbReference type="EMBL" id="PYMB01000019">
    <property type="protein sequence ID" value="PSW08670.1"/>
    <property type="molecule type" value="Genomic_DNA"/>
</dbReference>
<dbReference type="PANTHER" id="PTHR45138">
    <property type="entry name" value="REGULATORY COMPONENTS OF SENSORY TRANSDUCTION SYSTEM"/>
    <property type="match status" value="1"/>
</dbReference>
<dbReference type="OrthoDB" id="5296913at2"/>
<dbReference type="GO" id="GO:0052621">
    <property type="term" value="F:diguanylate cyclase activity"/>
    <property type="evidence" value="ECO:0007669"/>
    <property type="project" value="UniProtKB-EC"/>
</dbReference>
<dbReference type="Proteomes" id="UP000241346">
    <property type="component" value="Unassembled WGS sequence"/>
</dbReference>
<proteinExistence type="predicted"/>
<dbReference type="RefSeq" id="WP_107300410.1">
    <property type="nucleotide sequence ID" value="NZ_PYMB01000019.1"/>
</dbReference>
<accession>A0A2T3N704</accession>
<comment type="cofactor">
    <cofactor evidence="1">
        <name>Mg(2+)</name>
        <dbReference type="ChEBI" id="CHEBI:18420"/>
    </cofactor>
</comment>
<dbReference type="Gene3D" id="3.30.70.270">
    <property type="match status" value="1"/>
</dbReference>
<dbReference type="PANTHER" id="PTHR45138:SF6">
    <property type="entry name" value="DIGUANYLATE CYCLASE DGCN"/>
    <property type="match status" value="1"/>
</dbReference>
<feature type="transmembrane region" description="Helical" evidence="3">
    <location>
        <begin position="42"/>
        <end position="60"/>
    </location>
</feature>
<evidence type="ECO:0000313" key="6">
    <source>
        <dbReference type="Proteomes" id="UP000241346"/>
    </source>
</evidence>
<dbReference type="GO" id="GO:0043709">
    <property type="term" value="P:cell adhesion involved in single-species biofilm formation"/>
    <property type="evidence" value="ECO:0007669"/>
    <property type="project" value="TreeGrafter"/>
</dbReference>
<keyword evidence="3" id="KW-0812">Transmembrane</keyword>
<feature type="transmembrane region" description="Helical" evidence="3">
    <location>
        <begin position="16"/>
        <end position="36"/>
    </location>
</feature>
<dbReference type="GO" id="GO:1902201">
    <property type="term" value="P:negative regulation of bacterial-type flagellum-dependent cell motility"/>
    <property type="evidence" value="ECO:0007669"/>
    <property type="project" value="TreeGrafter"/>
</dbReference>
<dbReference type="InterPro" id="IPR048435">
    <property type="entry name" value="MASE6"/>
</dbReference>
<protein>
    <recommendedName>
        <fullName evidence="2">diguanylate cyclase</fullName>
        <ecNumber evidence="2">2.7.7.65</ecNumber>
    </recommendedName>
</protein>
<keyword evidence="3" id="KW-1133">Transmembrane helix</keyword>
<evidence type="ECO:0000256" key="3">
    <source>
        <dbReference type="SAM" id="Phobius"/>
    </source>
</evidence>
<name>A0A2T3N704_9GAMM</name>
<dbReference type="CDD" id="cd01949">
    <property type="entry name" value="GGDEF"/>
    <property type="match status" value="1"/>
</dbReference>
<evidence type="ECO:0000313" key="5">
    <source>
        <dbReference type="EMBL" id="PSW08670.1"/>
    </source>
</evidence>
<comment type="caution">
    <text evidence="5">The sequence shown here is derived from an EMBL/GenBank/DDBJ whole genome shotgun (WGS) entry which is preliminary data.</text>
</comment>
<sequence>MYYSVFDEEKKLKSRVLSCLFIVVGGLALILSGINWFIHENYVFSVALAGFSACSLGLLFRQFDSQLSWEATKKDEYCFEQRIVEVYIFYLSGLVVWGCIISRIDSGLLFWTLLLSSIYYFLLGVRQGAKWSGILLLAISSLMYWKLQFGQFNPNMIVNYVASFISIWAISHYYEKHRQISTNGLKRLALRDPLTSTLNRLALEQDFARYIQDDDSVHLIAFDIDYFKKVNDTYGHLAGDSVLKQVASRLQAIAGDSSVYRLGGEEFCVLAVNYSPQEVASMAETIRKDIADVPFEVDGLEVALSTSAGIAKSQQTRSLDSLSREADELLYQAKLAGRNRVYMAH</sequence>
<dbReference type="AlphaFoldDB" id="A0A2T3N704"/>
<dbReference type="GO" id="GO:0005886">
    <property type="term" value="C:plasma membrane"/>
    <property type="evidence" value="ECO:0007669"/>
    <property type="project" value="TreeGrafter"/>
</dbReference>
<dbReference type="FunFam" id="3.30.70.270:FF:000001">
    <property type="entry name" value="Diguanylate cyclase domain protein"/>
    <property type="match status" value="1"/>
</dbReference>
<dbReference type="SMART" id="SM00267">
    <property type="entry name" value="GGDEF"/>
    <property type="match status" value="1"/>
</dbReference>
<keyword evidence="3" id="KW-0472">Membrane</keyword>
<dbReference type="InterPro" id="IPR050469">
    <property type="entry name" value="Diguanylate_Cyclase"/>
</dbReference>
<dbReference type="Pfam" id="PF00990">
    <property type="entry name" value="GGDEF"/>
    <property type="match status" value="1"/>
</dbReference>
<evidence type="ECO:0000256" key="2">
    <source>
        <dbReference type="ARBA" id="ARBA00012528"/>
    </source>
</evidence>
<gene>
    <name evidence="5" type="ORF">C9J01_22675</name>
</gene>
<reference evidence="5 6" key="1">
    <citation type="submission" date="2018-03" db="EMBL/GenBank/DDBJ databases">
        <title>Whole genome sequencing of Histamine producing bacteria.</title>
        <authorList>
            <person name="Butler K."/>
        </authorList>
    </citation>
    <scope>NUCLEOTIDE SEQUENCE [LARGE SCALE GENOMIC DNA]</scope>
    <source>
        <strain evidence="5 6">DSM 19138</strain>
    </source>
</reference>
<organism evidence="5 6">
    <name type="scientific">Photobacterium rosenbergii</name>
    <dbReference type="NCBI Taxonomy" id="294936"/>
    <lineage>
        <taxon>Bacteria</taxon>
        <taxon>Pseudomonadati</taxon>
        <taxon>Pseudomonadota</taxon>
        <taxon>Gammaproteobacteria</taxon>
        <taxon>Vibrionales</taxon>
        <taxon>Vibrionaceae</taxon>
        <taxon>Photobacterium</taxon>
    </lineage>
</organism>
<dbReference type="NCBIfam" id="TIGR00254">
    <property type="entry name" value="GGDEF"/>
    <property type="match status" value="1"/>
</dbReference>
<feature type="domain" description="GGDEF" evidence="4">
    <location>
        <begin position="215"/>
        <end position="345"/>
    </location>
</feature>
<feature type="transmembrane region" description="Helical" evidence="3">
    <location>
        <begin position="157"/>
        <end position="174"/>
    </location>
</feature>
<evidence type="ECO:0000256" key="1">
    <source>
        <dbReference type="ARBA" id="ARBA00001946"/>
    </source>
</evidence>
<dbReference type="SUPFAM" id="SSF55073">
    <property type="entry name" value="Nucleotide cyclase"/>
    <property type="match status" value="1"/>
</dbReference>
<dbReference type="EC" id="2.7.7.65" evidence="2"/>
<dbReference type="InterPro" id="IPR043128">
    <property type="entry name" value="Rev_trsase/Diguanyl_cyclase"/>
</dbReference>